<keyword evidence="2" id="KW-1185">Reference proteome</keyword>
<dbReference type="InterPro" id="IPR014985">
    <property type="entry name" value="WbqC"/>
</dbReference>
<reference evidence="2" key="1">
    <citation type="submission" date="2016-11" db="EMBL/GenBank/DDBJ databases">
        <authorList>
            <person name="Varghese N."/>
            <person name="Submissions S."/>
        </authorList>
    </citation>
    <scope>NUCLEOTIDE SEQUENCE [LARGE SCALE GENOMIC DNA]</scope>
    <source>
        <strain evidence="2">DSM 25330</strain>
    </source>
</reference>
<dbReference type="AlphaFoldDB" id="A0A1M5JQM1"/>
<dbReference type="Pfam" id="PF08889">
    <property type="entry name" value="WbqC"/>
    <property type="match status" value="1"/>
</dbReference>
<sequence length="204" mass="24198">MLLHPTYFPNISHFVAMLKDNAITFEVCDNYQKQTFRNRCDIYSANGKLSLTIPVSYTQKKRQQYKDVEVSTTENWQLQHIKSLDSAYRMSPFYEFYIDDLVPLFQRKFKYLLDVNLKCFELLSECLEVSLDYKLTEDFILPNTTEDDFRYLANSKKLPDLNFDTYTQVFSEKHGYLSNLSILDLLFNEGPNSVNYLENQIRHL</sequence>
<evidence type="ECO:0000313" key="2">
    <source>
        <dbReference type="Proteomes" id="UP000184522"/>
    </source>
</evidence>
<organism evidence="1 2">
    <name type="scientific">Winogradskyella jejuensis</name>
    <dbReference type="NCBI Taxonomy" id="1089305"/>
    <lineage>
        <taxon>Bacteria</taxon>
        <taxon>Pseudomonadati</taxon>
        <taxon>Bacteroidota</taxon>
        <taxon>Flavobacteriia</taxon>
        <taxon>Flavobacteriales</taxon>
        <taxon>Flavobacteriaceae</taxon>
        <taxon>Winogradskyella</taxon>
    </lineage>
</organism>
<dbReference type="STRING" id="1089305.SAMN05444148_0116"/>
<proteinExistence type="predicted"/>
<gene>
    <name evidence="1" type="ORF">SAMN05444148_0116</name>
</gene>
<dbReference type="Proteomes" id="UP000184522">
    <property type="component" value="Unassembled WGS sequence"/>
</dbReference>
<evidence type="ECO:0000313" key="1">
    <source>
        <dbReference type="EMBL" id="SHG42818.1"/>
    </source>
</evidence>
<dbReference type="EMBL" id="FQWS01000001">
    <property type="protein sequence ID" value="SHG42818.1"/>
    <property type="molecule type" value="Genomic_DNA"/>
</dbReference>
<accession>A0A1M5JQM1</accession>
<protein>
    <submittedName>
        <fullName evidence="1">WbqC-like protein family protein</fullName>
    </submittedName>
</protein>
<name>A0A1M5JQM1_9FLAO</name>